<name>A0A7Z2ZIL9_XANCA</name>
<keyword evidence="1" id="KW-0812">Transmembrane</keyword>
<dbReference type="RefSeq" id="WP_169707648.1">
    <property type="nucleotide sequence ID" value="NZ_CP051651.1"/>
</dbReference>
<feature type="domain" description="Heparan-alpha-glucosaminide N-acetyltransferase catalytic" evidence="2">
    <location>
        <begin position="25"/>
        <end position="236"/>
    </location>
</feature>
<proteinExistence type="predicted"/>
<feature type="transmembrane region" description="Helical" evidence="1">
    <location>
        <begin position="133"/>
        <end position="151"/>
    </location>
</feature>
<feature type="transmembrane region" description="Helical" evidence="1">
    <location>
        <begin position="319"/>
        <end position="341"/>
    </location>
</feature>
<protein>
    <submittedName>
        <fullName evidence="3">DUF1624 domain-containing protein</fullName>
    </submittedName>
</protein>
<accession>A0A7Z2ZIL9</accession>
<evidence type="ECO:0000313" key="4">
    <source>
        <dbReference type="Proteomes" id="UP000503498"/>
    </source>
</evidence>
<dbReference type="InterPro" id="IPR012429">
    <property type="entry name" value="HGSNAT_cat"/>
</dbReference>
<feature type="transmembrane region" description="Helical" evidence="1">
    <location>
        <begin position="106"/>
        <end position="127"/>
    </location>
</feature>
<dbReference type="Proteomes" id="UP000503498">
    <property type="component" value="Chromosome"/>
</dbReference>
<feature type="transmembrane region" description="Helical" evidence="1">
    <location>
        <begin position="286"/>
        <end position="307"/>
    </location>
</feature>
<dbReference type="PANTHER" id="PTHR40407">
    <property type="entry name" value="MEMBRANE PROTEIN-LIKE PROTEIN"/>
    <property type="match status" value="1"/>
</dbReference>
<keyword evidence="1" id="KW-1133">Transmembrane helix</keyword>
<feature type="transmembrane region" description="Helical" evidence="1">
    <location>
        <begin position="73"/>
        <end position="94"/>
    </location>
</feature>
<organism evidence="3 4">
    <name type="scientific">Xanthomonas campestris pv. badrii</name>
    <dbReference type="NCBI Taxonomy" id="149696"/>
    <lineage>
        <taxon>Bacteria</taxon>
        <taxon>Pseudomonadati</taxon>
        <taxon>Pseudomonadota</taxon>
        <taxon>Gammaproteobacteria</taxon>
        <taxon>Lysobacterales</taxon>
        <taxon>Lysobacteraceae</taxon>
        <taxon>Xanthomonas</taxon>
    </lineage>
</organism>
<feature type="transmembrane region" description="Helical" evidence="1">
    <location>
        <begin position="211"/>
        <end position="229"/>
    </location>
</feature>
<gene>
    <name evidence="3" type="ORF">HG421_18630</name>
</gene>
<feature type="transmembrane region" description="Helical" evidence="1">
    <location>
        <begin position="361"/>
        <end position="382"/>
    </location>
</feature>
<reference evidence="3 4" key="1">
    <citation type="submission" date="2020-04" db="EMBL/GenBank/DDBJ databases">
        <title>Genome-Wide Identification of 5-Methylcytosine Sites in Bacterial Genomes By High-Throughput Sequencing of MspJI Restriction Fragments.</title>
        <authorList>
            <person name="Wu V."/>
        </authorList>
    </citation>
    <scope>NUCLEOTIDE SEQUENCE [LARGE SCALE GENOMIC DNA]</scope>
    <source>
        <strain evidence="3 4">NEB122</strain>
    </source>
</reference>
<feature type="transmembrane region" description="Helical" evidence="1">
    <location>
        <begin position="241"/>
        <end position="262"/>
    </location>
</feature>
<reference evidence="3 4" key="2">
    <citation type="submission" date="2020-04" db="EMBL/GenBank/DDBJ databases">
        <authorList>
            <person name="Fomenkov A."/>
            <person name="Anton B.P."/>
            <person name="Roberts R.J."/>
        </authorList>
    </citation>
    <scope>NUCLEOTIDE SEQUENCE [LARGE SCALE GENOMIC DNA]</scope>
    <source>
        <strain evidence="3 4">NEB122</strain>
    </source>
</reference>
<feature type="transmembrane region" description="Helical" evidence="1">
    <location>
        <begin position="158"/>
        <end position="176"/>
    </location>
</feature>
<dbReference type="EMBL" id="CP051651">
    <property type="protein sequence ID" value="QJD69511.1"/>
    <property type="molecule type" value="Genomic_DNA"/>
</dbReference>
<keyword evidence="1" id="KW-0472">Membrane</keyword>
<dbReference type="Pfam" id="PF07786">
    <property type="entry name" value="HGSNAT_cat"/>
    <property type="match status" value="1"/>
</dbReference>
<evidence type="ECO:0000256" key="1">
    <source>
        <dbReference type="SAM" id="Phobius"/>
    </source>
</evidence>
<dbReference type="AlphaFoldDB" id="A0A7Z2ZIL9"/>
<dbReference type="PANTHER" id="PTHR40407:SF1">
    <property type="entry name" value="HEPARAN-ALPHA-GLUCOSAMINIDE N-ACETYLTRANSFERASE CATALYTIC DOMAIN-CONTAINING PROTEIN"/>
    <property type="match status" value="1"/>
</dbReference>
<evidence type="ECO:0000313" key="3">
    <source>
        <dbReference type="EMBL" id="QJD69511.1"/>
    </source>
</evidence>
<sequence length="398" mass="43609">MRAAPTHTPAAVPLPSAAVRPGAGRLQSIDALRGFVMVLMLLDHLRETWFLHVPVADPIDATTALPGLYYARLAASLCAPVFVALTGISAYLFGTKHTLAHTRLFLIKRGLVLMALEVLFLSELYWGVASPTFWLQVIWCIGVCMIVLALLLGLPRKLLLAGGLVIVCGHNLLDAIDLQPGHPLFAPWAMLHQRDVIALPFGLAAKTTYPVLPWIGVIVLGYAIGPWFGPRVEATARRQRLLGLGAAMLLGFVVLRLCNGYGDTPWFVVDNHPARTLMSFLALTKYPPSLLFLLLTLGVGALLLAGFERLGEGRIATALAVFGGAPMFFYLFHLTVLRLLYHAAAAIWGPTQGTVFGVDHYGWVLAWYVALIVPLYLPTAWFSRLKAARRDIAWLKYF</sequence>
<evidence type="ECO:0000259" key="2">
    <source>
        <dbReference type="Pfam" id="PF07786"/>
    </source>
</evidence>